<feature type="transmembrane region" description="Helical" evidence="1">
    <location>
        <begin position="41"/>
        <end position="62"/>
    </location>
</feature>
<dbReference type="EMBL" id="CP017766">
    <property type="protein sequence ID" value="AUB54634.1"/>
    <property type="molecule type" value="Genomic_DNA"/>
</dbReference>
<evidence type="ECO:0000313" key="7">
    <source>
        <dbReference type="Proteomes" id="UP000591058"/>
    </source>
</evidence>
<keyword evidence="1" id="KW-1133">Transmembrane helix</keyword>
<dbReference type="KEGG" id="msub:BK009_00900"/>
<evidence type="ECO:0000313" key="5">
    <source>
        <dbReference type="Proteomes" id="UP000232631"/>
    </source>
</evidence>
<dbReference type="EMBL" id="JABBYL010000011">
    <property type="protein sequence ID" value="NMO08927.1"/>
    <property type="molecule type" value="Genomic_DNA"/>
</dbReference>
<keyword evidence="1" id="KW-0472">Membrane</keyword>
<dbReference type="OrthoDB" id="71516at2157"/>
<evidence type="ECO:0000313" key="2">
    <source>
        <dbReference type="EMBL" id="AUB54634.1"/>
    </source>
</evidence>
<keyword evidence="5" id="KW-1185">Reference proteome</keyword>
<organism evidence="2 6">
    <name type="scientific">Methanobacterium subterraneum</name>
    <dbReference type="NCBI Taxonomy" id="59277"/>
    <lineage>
        <taxon>Archaea</taxon>
        <taxon>Methanobacteriati</taxon>
        <taxon>Methanobacteriota</taxon>
        <taxon>Methanomada group</taxon>
        <taxon>Methanobacteria</taxon>
        <taxon>Methanobacteriales</taxon>
        <taxon>Methanobacteriaceae</taxon>
        <taxon>Methanobacterium</taxon>
    </lineage>
</organism>
<dbReference type="Proteomes" id="UP000232806">
    <property type="component" value="Chromosome"/>
</dbReference>
<reference evidence="4 7" key="2">
    <citation type="submission" date="2020-04" db="EMBL/GenBank/DDBJ databases">
        <title>Draft genome of Methanobacterium subterraneum isolated from animal feces.</title>
        <authorList>
            <person name="Ouboter H.T."/>
            <person name="Berger S."/>
            <person name="Gungor E."/>
            <person name="Jetten M.S.M."/>
            <person name="Welte C.U."/>
        </authorList>
    </citation>
    <scope>NUCLEOTIDE SEQUENCE [LARGE SCALE GENOMIC DNA]</scope>
    <source>
        <strain evidence="4">HO_2020</strain>
    </source>
</reference>
<dbReference type="EMBL" id="CP017768">
    <property type="protein sequence ID" value="AUB59361.1"/>
    <property type="molecule type" value="Genomic_DNA"/>
</dbReference>
<keyword evidence="1" id="KW-0812">Transmembrane</keyword>
<evidence type="ECO:0000256" key="1">
    <source>
        <dbReference type="SAM" id="Phobius"/>
    </source>
</evidence>
<evidence type="ECO:0000313" key="6">
    <source>
        <dbReference type="Proteomes" id="UP000232806"/>
    </source>
</evidence>
<protein>
    <submittedName>
        <fullName evidence="2">Uncharacterized protein</fullName>
    </submittedName>
</protein>
<reference evidence="5 6" key="1">
    <citation type="submission" date="2016-10" db="EMBL/GenBank/DDBJ databases">
        <title>Comparative genomics between deep and shallow subseafloor isolates.</title>
        <authorList>
            <person name="Ishii S."/>
            <person name="Miller J.R."/>
            <person name="Sutton G."/>
            <person name="Suzuki S."/>
            <person name="Methe B."/>
            <person name="Inagaki F."/>
            <person name="Imachi H."/>
        </authorList>
    </citation>
    <scope>NUCLEOTIDE SEQUENCE [LARGE SCALE GENOMIC DNA]</scope>
    <source>
        <strain evidence="3 5">A8p</strain>
        <strain evidence="2 6">MO-MB1</strain>
    </source>
</reference>
<proteinExistence type="predicted"/>
<dbReference type="AlphaFoldDB" id="A0A2H4V974"/>
<dbReference type="RefSeq" id="WP_100904608.1">
    <property type="nucleotide sequence ID" value="NZ_CP017766.1"/>
</dbReference>
<feature type="transmembrane region" description="Helical" evidence="1">
    <location>
        <begin position="6"/>
        <end position="29"/>
    </location>
</feature>
<dbReference type="GeneID" id="35124108"/>
<evidence type="ECO:0000313" key="3">
    <source>
        <dbReference type="EMBL" id="AUB59361.1"/>
    </source>
</evidence>
<dbReference type="Proteomes" id="UP000232631">
    <property type="component" value="Chromosome"/>
</dbReference>
<dbReference type="Proteomes" id="UP000591058">
    <property type="component" value="Unassembled WGS sequence"/>
</dbReference>
<sequence>MADTVIFGSLLYSHIIPPVLAFIGVILLCSGIMDRKRNYTIAGIVFFFAAGLLPFLILPVILGT</sequence>
<accession>A0A2H4V974</accession>
<name>A0A2H4V974_9EURY</name>
<accession>A0A2H4VMN5</accession>
<evidence type="ECO:0000313" key="4">
    <source>
        <dbReference type="EMBL" id="NMO08927.1"/>
    </source>
</evidence>
<gene>
    <name evidence="2" type="ORF">BK007_00405</name>
    <name evidence="3" type="ORF">BK009_00900</name>
    <name evidence="4" type="ORF">HG719_03635</name>
</gene>